<gene>
    <name evidence="1" type="ORF">GSY63_19815</name>
</gene>
<accession>A0A965ZKC7</accession>
<reference evidence="1" key="2">
    <citation type="submission" date="2020-10" db="EMBL/GenBank/DDBJ databases">
        <title>Mucilaginibacter sp. nov., isolated from soil.</title>
        <authorList>
            <person name="Jeon C.O."/>
        </authorList>
    </citation>
    <scope>NUCLEOTIDE SEQUENCE</scope>
    <source>
        <strain evidence="1">R11</strain>
    </source>
</reference>
<dbReference type="AlphaFoldDB" id="A0A965ZKC7"/>
<sequence length="192" mass="21925">MYFLNKSFLFFAISLISLFPNNIKPVFLNEPTSIKYSNGEMSVNLETIAANKNLGALKDNLVQTKLIPFYKANQIPDFIKSFIEQLSGSKFTIANSGEDWQCCDAVIDESLPERLLIYGGKSDKYYLLTYLTGGVGEVTHILIIKYNQKLITNFYTCTTPKKLDNKNSILEYLTTIEKKRNVLYISKNKLFL</sequence>
<reference evidence="1" key="1">
    <citation type="submission" date="2020-01" db="EMBL/GenBank/DDBJ databases">
        <authorList>
            <person name="Seo Y.L."/>
        </authorList>
    </citation>
    <scope>NUCLEOTIDE SEQUENCE</scope>
    <source>
        <strain evidence="1">R11</strain>
    </source>
</reference>
<proteinExistence type="predicted"/>
<dbReference type="RefSeq" id="WP_166587565.1">
    <property type="nucleotide sequence ID" value="NZ_WWEO01000044.1"/>
</dbReference>
<dbReference type="Proteomes" id="UP000638732">
    <property type="component" value="Unassembled WGS sequence"/>
</dbReference>
<keyword evidence="2" id="KW-1185">Reference proteome</keyword>
<name>A0A965ZKC7_9SPHI</name>
<comment type="caution">
    <text evidence="1">The sequence shown here is derived from an EMBL/GenBank/DDBJ whole genome shotgun (WGS) entry which is preliminary data.</text>
</comment>
<dbReference type="EMBL" id="WWEO01000044">
    <property type="protein sequence ID" value="NCD71623.1"/>
    <property type="molecule type" value="Genomic_DNA"/>
</dbReference>
<evidence type="ECO:0000313" key="2">
    <source>
        <dbReference type="Proteomes" id="UP000638732"/>
    </source>
</evidence>
<evidence type="ECO:0000313" key="1">
    <source>
        <dbReference type="EMBL" id="NCD71623.1"/>
    </source>
</evidence>
<protein>
    <submittedName>
        <fullName evidence="1">Uncharacterized protein</fullName>
    </submittedName>
</protein>
<organism evidence="1 2">
    <name type="scientific">Mucilaginibacter agri</name>
    <dbReference type="NCBI Taxonomy" id="2695265"/>
    <lineage>
        <taxon>Bacteria</taxon>
        <taxon>Pseudomonadati</taxon>
        <taxon>Bacteroidota</taxon>
        <taxon>Sphingobacteriia</taxon>
        <taxon>Sphingobacteriales</taxon>
        <taxon>Sphingobacteriaceae</taxon>
        <taxon>Mucilaginibacter</taxon>
    </lineage>
</organism>